<keyword evidence="2" id="KW-0472">Membrane</keyword>
<feature type="transmembrane region" description="Helical" evidence="2">
    <location>
        <begin position="54"/>
        <end position="73"/>
    </location>
</feature>
<proteinExistence type="predicted"/>
<name>A0A9N8WNR9_9GLOM</name>
<evidence type="ECO:0000256" key="2">
    <source>
        <dbReference type="SAM" id="Phobius"/>
    </source>
</evidence>
<keyword evidence="2" id="KW-1133">Transmembrane helix</keyword>
<dbReference type="AlphaFoldDB" id="A0A9N8WNR9"/>
<accession>A0A9N8WNR9</accession>
<evidence type="ECO:0000313" key="3">
    <source>
        <dbReference type="EMBL" id="CAG8490785.1"/>
    </source>
</evidence>
<dbReference type="Proteomes" id="UP000789342">
    <property type="component" value="Unassembled WGS sequence"/>
</dbReference>
<dbReference type="EMBL" id="CAJVPV010001232">
    <property type="protein sequence ID" value="CAG8490785.1"/>
    <property type="molecule type" value="Genomic_DNA"/>
</dbReference>
<gene>
    <name evidence="3" type="ORF">AMORRO_LOCUS2766</name>
</gene>
<organism evidence="3 4">
    <name type="scientific">Acaulospora morrowiae</name>
    <dbReference type="NCBI Taxonomy" id="94023"/>
    <lineage>
        <taxon>Eukaryota</taxon>
        <taxon>Fungi</taxon>
        <taxon>Fungi incertae sedis</taxon>
        <taxon>Mucoromycota</taxon>
        <taxon>Glomeromycotina</taxon>
        <taxon>Glomeromycetes</taxon>
        <taxon>Diversisporales</taxon>
        <taxon>Acaulosporaceae</taxon>
        <taxon>Acaulospora</taxon>
    </lineage>
</organism>
<evidence type="ECO:0000313" key="4">
    <source>
        <dbReference type="Proteomes" id="UP000789342"/>
    </source>
</evidence>
<reference evidence="3" key="1">
    <citation type="submission" date="2021-06" db="EMBL/GenBank/DDBJ databases">
        <authorList>
            <person name="Kallberg Y."/>
            <person name="Tangrot J."/>
            <person name="Rosling A."/>
        </authorList>
    </citation>
    <scope>NUCLEOTIDE SEQUENCE</scope>
    <source>
        <strain evidence="3">CL551</strain>
    </source>
</reference>
<feature type="region of interest" description="Disordered" evidence="1">
    <location>
        <begin position="1"/>
        <end position="24"/>
    </location>
</feature>
<keyword evidence="2" id="KW-0812">Transmembrane</keyword>
<protein>
    <submittedName>
        <fullName evidence="3">13294_t:CDS:1</fullName>
    </submittedName>
</protein>
<comment type="caution">
    <text evidence="3">The sequence shown here is derived from an EMBL/GenBank/DDBJ whole genome shotgun (WGS) entry which is preliminary data.</text>
</comment>
<sequence length="77" mass="9050">MESNTEDETQRTSMLHPHEERSSSKRFLKKFGFHKSKRVCCKNIWLTEDYEPTYLFWAILFSSSILLMAAFATTPVT</sequence>
<evidence type="ECO:0000256" key="1">
    <source>
        <dbReference type="SAM" id="MobiDB-lite"/>
    </source>
</evidence>
<keyword evidence="4" id="KW-1185">Reference proteome</keyword>